<evidence type="ECO:0000313" key="2">
    <source>
        <dbReference type="EMBL" id="MDK9365466.1"/>
    </source>
</evidence>
<proteinExistence type="predicted"/>
<organism evidence="2 3">
    <name type="scientific">Lelliottia wanjuensis</name>
    <dbReference type="NCBI Taxonomy" id="3050585"/>
    <lineage>
        <taxon>Bacteria</taxon>
        <taxon>Pseudomonadati</taxon>
        <taxon>Pseudomonadota</taxon>
        <taxon>Gammaproteobacteria</taxon>
        <taxon>Enterobacterales</taxon>
        <taxon>Enterobacteriaceae</taxon>
        <taxon>Lelliottia</taxon>
    </lineage>
</organism>
<sequence>MSVYLRINGADWRNIWVIGDLHGCHSLLQQKLQKAGFDTGQDLLLSVGDLIDRGEENLECLALLKHPWFRAVRGNHEQYLLDYLQAADDGDEWQCYGGHWFFELSHAEQKAVSALLPLIDALPLVIEVQTGNQTIVICHADYPASHYTFNKSVDEAALLWSRERIEASQKGLYQEITGADRFIFGHTPVSAPQIFANQHYIDTGAVVTGNLTLLQIQGV</sequence>
<dbReference type="GO" id="GO:0016791">
    <property type="term" value="F:phosphatase activity"/>
    <property type="evidence" value="ECO:0007669"/>
    <property type="project" value="TreeGrafter"/>
</dbReference>
<dbReference type="SUPFAM" id="SSF56300">
    <property type="entry name" value="Metallo-dependent phosphatases"/>
    <property type="match status" value="1"/>
</dbReference>
<accession>A0AAP4FXG0</accession>
<dbReference type="Gene3D" id="3.60.21.10">
    <property type="match status" value="1"/>
</dbReference>
<dbReference type="Proteomes" id="UP001223214">
    <property type="component" value="Unassembled WGS sequence"/>
</dbReference>
<dbReference type="GO" id="GO:0005737">
    <property type="term" value="C:cytoplasm"/>
    <property type="evidence" value="ECO:0007669"/>
    <property type="project" value="TreeGrafter"/>
</dbReference>
<feature type="domain" description="Serine/threonine specific protein phosphatases" evidence="1">
    <location>
        <begin position="72"/>
        <end position="77"/>
    </location>
</feature>
<evidence type="ECO:0000259" key="1">
    <source>
        <dbReference type="PROSITE" id="PS00125"/>
    </source>
</evidence>
<dbReference type="InterPro" id="IPR006186">
    <property type="entry name" value="Ser/Thr-sp_prot-phosphatase"/>
</dbReference>
<dbReference type="InterPro" id="IPR029052">
    <property type="entry name" value="Metallo-depent_PP-like"/>
</dbReference>
<reference evidence="2 3" key="1">
    <citation type="submission" date="2023-06" db="EMBL/GenBank/DDBJ databases">
        <title>Identification and characterization of antibiotic-resistant Gram-negative bacteria.</title>
        <authorList>
            <person name="Cho G.-S."/>
            <person name="Lee J."/>
            <person name="Tai E."/>
            <person name="Jeong S."/>
            <person name="Kim I."/>
            <person name="Kim B.-E."/>
            <person name="Jeong M.-I."/>
            <person name="Oh K.-K."/>
            <person name="Franz C.M.A.P."/>
        </authorList>
    </citation>
    <scope>NUCLEOTIDE SEQUENCE [LARGE SCALE GENOMIC DNA]</scope>
    <source>
        <strain evidence="2 3">V106_12</strain>
    </source>
</reference>
<dbReference type="PANTHER" id="PTHR42850:SF11">
    <property type="entry name" value="BIS(5'-NUCLEOSYL)-TETRAPHOSPHATASE [SYMMETRICAL]"/>
    <property type="match status" value="1"/>
</dbReference>
<name>A0AAP4FXG0_9ENTR</name>
<dbReference type="InterPro" id="IPR004843">
    <property type="entry name" value="Calcineurin-like_PHP"/>
</dbReference>
<dbReference type="EMBL" id="JASSOM010000074">
    <property type="protein sequence ID" value="MDK9365466.1"/>
    <property type="molecule type" value="Genomic_DNA"/>
</dbReference>
<dbReference type="Pfam" id="PF00149">
    <property type="entry name" value="Metallophos"/>
    <property type="match status" value="1"/>
</dbReference>
<dbReference type="PROSITE" id="PS00125">
    <property type="entry name" value="SER_THR_PHOSPHATASE"/>
    <property type="match status" value="1"/>
</dbReference>
<keyword evidence="3" id="KW-1185">Reference proteome</keyword>
<gene>
    <name evidence="2" type="ORF">QQF32_19930</name>
</gene>
<dbReference type="RefSeq" id="WP_285148403.1">
    <property type="nucleotide sequence ID" value="NZ_JASSOM010000074.1"/>
</dbReference>
<dbReference type="PANTHER" id="PTHR42850">
    <property type="entry name" value="METALLOPHOSPHOESTERASE"/>
    <property type="match status" value="1"/>
</dbReference>
<evidence type="ECO:0000313" key="3">
    <source>
        <dbReference type="Proteomes" id="UP001223214"/>
    </source>
</evidence>
<comment type="caution">
    <text evidence="2">The sequence shown here is derived from an EMBL/GenBank/DDBJ whole genome shotgun (WGS) entry which is preliminary data.</text>
</comment>
<dbReference type="InterPro" id="IPR050126">
    <property type="entry name" value="Ap4A_hydrolase"/>
</dbReference>
<dbReference type="GO" id="GO:0110154">
    <property type="term" value="P:RNA decapping"/>
    <property type="evidence" value="ECO:0007669"/>
    <property type="project" value="TreeGrafter"/>
</dbReference>
<protein>
    <submittedName>
        <fullName evidence="2">Metallophosphoesterase</fullName>
    </submittedName>
</protein>
<dbReference type="AlphaFoldDB" id="A0AAP4FXG0"/>
<dbReference type="GO" id="GO:0008803">
    <property type="term" value="F:bis(5'-nucleosyl)-tetraphosphatase (symmetrical) activity"/>
    <property type="evidence" value="ECO:0007669"/>
    <property type="project" value="TreeGrafter"/>
</dbReference>